<sequence length="50" mass="5818">MNLGLTNYFHYSTLQPQNNQEIIDIIKFFLTEDGEKIIKEGGTMEVIEKL</sequence>
<name>A0A6V7XI67_MELEN</name>
<evidence type="ECO:0000313" key="2">
    <source>
        <dbReference type="Proteomes" id="UP000580250"/>
    </source>
</evidence>
<organism evidence="1 2">
    <name type="scientific">Meloidogyne enterolobii</name>
    <name type="common">Root-knot nematode worm</name>
    <name type="synonym">Meloidogyne mayaguensis</name>
    <dbReference type="NCBI Taxonomy" id="390850"/>
    <lineage>
        <taxon>Eukaryota</taxon>
        <taxon>Metazoa</taxon>
        <taxon>Ecdysozoa</taxon>
        <taxon>Nematoda</taxon>
        <taxon>Chromadorea</taxon>
        <taxon>Rhabditida</taxon>
        <taxon>Tylenchina</taxon>
        <taxon>Tylenchomorpha</taxon>
        <taxon>Tylenchoidea</taxon>
        <taxon>Meloidogynidae</taxon>
        <taxon>Meloidogyninae</taxon>
        <taxon>Meloidogyne</taxon>
    </lineage>
</organism>
<gene>
    <name evidence="1" type="ORF">MENT_LOCUS52414</name>
</gene>
<protein>
    <submittedName>
        <fullName evidence="1">Uncharacterized protein</fullName>
    </submittedName>
</protein>
<reference evidence="1 2" key="1">
    <citation type="submission" date="2020-08" db="EMBL/GenBank/DDBJ databases">
        <authorList>
            <person name="Koutsovoulos G."/>
            <person name="Danchin GJ E."/>
        </authorList>
    </citation>
    <scope>NUCLEOTIDE SEQUENCE [LARGE SCALE GENOMIC DNA]</scope>
</reference>
<evidence type="ECO:0000313" key="1">
    <source>
        <dbReference type="EMBL" id="CAD2199050.1"/>
    </source>
</evidence>
<comment type="caution">
    <text evidence="1">The sequence shown here is derived from an EMBL/GenBank/DDBJ whole genome shotgun (WGS) entry which is preliminary data.</text>
</comment>
<dbReference type="AlphaFoldDB" id="A0A6V7XI67"/>
<accession>A0A6V7XI67</accession>
<proteinExistence type="predicted"/>
<dbReference type="EMBL" id="CAJEWN010001642">
    <property type="protein sequence ID" value="CAD2199050.1"/>
    <property type="molecule type" value="Genomic_DNA"/>
</dbReference>
<dbReference type="Proteomes" id="UP000580250">
    <property type="component" value="Unassembled WGS sequence"/>
</dbReference>